<dbReference type="GO" id="GO:0005524">
    <property type="term" value="F:ATP binding"/>
    <property type="evidence" value="ECO:0007669"/>
    <property type="project" value="UniProtKB-UniRule"/>
</dbReference>
<dbReference type="GO" id="GO:0009432">
    <property type="term" value="P:SOS response"/>
    <property type="evidence" value="ECO:0007669"/>
    <property type="project" value="UniProtKB-UniRule"/>
</dbReference>
<dbReference type="PROSITE" id="PS00618">
    <property type="entry name" value="RECF_2"/>
    <property type="match status" value="1"/>
</dbReference>
<comment type="similarity">
    <text evidence="2 13 14">Belongs to the RecF family.</text>
</comment>
<evidence type="ECO:0000256" key="9">
    <source>
        <dbReference type="ARBA" id="ARBA00023125"/>
    </source>
</evidence>
<evidence type="ECO:0000256" key="2">
    <source>
        <dbReference type="ARBA" id="ARBA00008016"/>
    </source>
</evidence>
<dbReference type="InterPro" id="IPR018078">
    <property type="entry name" value="DNA-binding_RecF_CS"/>
</dbReference>
<dbReference type="RefSeq" id="WP_133443997.1">
    <property type="nucleotide sequence ID" value="NZ_SCWB01000011.1"/>
</dbReference>
<dbReference type="InterPro" id="IPR003395">
    <property type="entry name" value="RecF/RecN/SMC_N"/>
</dbReference>
<reference evidence="16 17" key="1">
    <citation type="submission" date="2019-01" db="EMBL/GenBank/DDBJ databases">
        <title>Draft genome sequences of the type strains of six Macrococcus species.</title>
        <authorList>
            <person name="Mazhar S."/>
            <person name="Altermann E."/>
            <person name="Hill C."/>
            <person name="Mcauliffe O."/>
        </authorList>
    </citation>
    <scope>NUCLEOTIDE SEQUENCE [LARGE SCALE GENOMIC DNA]</scope>
    <source>
        <strain evidence="16 17">CCM4815</strain>
    </source>
</reference>
<keyword evidence="9 13" id="KW-0238">DNA-binding</keyword>
<evidence type="ECO:0000256" key="7">
    <source>
        <dbReference type="ARBA" id="ARBA00022763"/>
    </source>
</evidence>
<dbReference type="EMBL" id="SCWB01000011">
    <property type="protein sequence ID" value="TDM10415.1"/>
    <property type="molecule type" value="Genomic_DNA"/>
</dbReference>
<protein>
    <recommendedName>
        <fullName evidence="3 13">DNA replication and repair protein RecF</fullName>
    </recommendedName>
</protein>
<dbReference type="GO" id="GO:0006260">
    <property type="term" value="P:DNA replication"/>
    <property type="evidence" value="ECO:0007669"/>
    <property type="project" value="UniProtKB-UniRule"/>
</dbReference>
<gene>
    <name evidence="13 16" type="primary">recF</name>
    <name evidence="16" type="ORF">ERX29_07030</name>
</gene>
<dbReference type="GO" id="GO:0003697">
    <property type="term" value="F:single-stranded DNA binding"/>
    <property type="evidence" value="ECO:0007669"/>
    <property type="project" value="UniProtKB-UniRule"/>
</dbReference>
<dbReference type="AlphaFoldDB" id="A0A4R6BTJ5"/>
<keyword evidence="17" id="KW-1185">Reference proteome</keyword>
<evidence type="ECO:0000256" key="5">
    <source>
        <dbReference type="ARBA" id="ARBA00022705"/>
    </source>
</evidence>
<dbReference type="OrthoDB" id="9803889at2"/>
<evidence type="ECO:0000256" key="1">
    <source>
        <dbReference type="ARBA" id="ARBA00004496"/>
    </source>
</evidence>
<proteinExistence type="inferred from homology"/>
<dbReference type="PROSITE" id="PS00617">
    <property type="entry name" value="RECF_1"/>
    <property type="match status" value="1"/>
</dbReference>
<dbReference type="Gene3D" id="3.40.50.300">
    <property type="entry name" value="P-loop containing nucleotide triphosphate hydrolases"/>
    <property type="match status" value="1"/>
</dbReference>
<evidence type="ECO:0000256" key="14">
    <source>
        <dbReference type="RuleBase" id="RU000578"/>
    </source>
</evidence>
<keyword evidence="8 13" id="KW-0067">ATP-binding</keyword>
<dbReference type="InterPro" id="IPR042174">
    <property type="entry name" value="RecF_2"/>
</dbReference>
<dbReference type="GO" id="GO:0005737">
    <property type="term" value="C:cytoplasm"/>
    <property type="evidence" value="ECO:0007669"/>
    <property type="project" value="UniProtKB-SubCell"/>
</dbReference>
<dbReference type="CDD" id="cd03242">
    <property type="entry name" value="ABC_RecF"/>
    <property type="match status" value="1"/>
</dbReference>
<feature type="domain" description="RecF/RecN/SMC N-terminal" evidence="15">
    <location>
        <begin position="3"/>
        <end position="350"/>
    </location>
</feature>
<sequence length="371" mass="42621">MKLKFLKLTQYRNYEHITLSFHDEVNVLIGANAQGKTNLLEAIYCLALAKSHRANHDKELIKWDADFALIEGELEYKYGVMPLSLQISSKGKKAKANHLEQGKLTQYIGHMNVVLFAPEDLNLVKGSPQIRRRFIDIEIGQISAVYLNDLSNFQRILKQKNHYLKQLRLNPQGDRTMLEVLNQQFSEFAAKLTMRRHQFISQLEEKAVEIHSGITKNEEVLNIHYQSSLQREDTLDALTEATYLRLSESMDKEIERMASLYGPHRDDLTFSINGIDVQTYGSQGQQRTTALSLKLAEIELINEEVGEYPILLLDDVLSELDDTRQTHLLSTIQHKVQTFVTTTSVEGIEHETIDQAKLFYVDHGHIQTNKE</sequence>
<dbReference type="Gene3D" id="1.20.1050.90">
    <property type="entry name" value="RecF/RecN/SMC, N-terminal domain"/>
    <property type="match status" value="1"/>
</dbReference>
<dbReference type="SUPFAM" id="SSF52540">
    <property type="entry name" value="P-loop containing nucleoside triphosphate hydrolases"/>
    <property type="match status" value="1"/>
</dbReference>
<evidence type="ECO:0000256" key="10">
    <source>
        <dbReference type="ARBA" id="ARBA00023204"/>
    </source>
</evidence>
<evidence type="ECO:0000259" key="15">
    <source>
        <dbReference type="Pfam" id="PF02463"/>
    </source>
</evidence>
<evidence type="ECO:0000256" key="6">
    <source>
        <dbReference type="ARBA" id="ARBA00022741"/>
    </source>
</evidence>
<evidence type="ECO:0000256" key="12">
    <source>
        <dbReference type="ARBA" id="ARBA00025401"/>
    </source>
</evidence>
<evidence type="ECO:0000256" key="11">
    <source>
        <dbReference type="ARBA" id="ARBA00023236"/>
    </source>
</evidence>
<keyword evidence="6 13" id="KW-0547">Nucleotide-binding</keyword>
<dbReference type="FunFam" id="1.20.1050.90:FF:000002">
    <property type="entry name" value="DNA replication and repair protein RecF"/>
    <property type="match status" value="1"/>
</dbReference>
<evidence type="ECO:0000256" key="13">
    <source>
        <dbReference type="HAMAP-Rule" id="MF_00365"/>
    </source>
</evidence>
<dbReference type="Proteomes" id="UP000294802">
    <property type="component" value="Unassembled WGS sequence"/>
</dbReference>
<dbReference type="GO" id="GO:0006302">
    <property type="term" value="P:double-strand break repair"/>
    <property type="evidence" value="ECO:0007669"/>
    <property type="project" value="TreeGrafter"/>
</dbReference>
<keyword evidence="4 13" id="KW-0963">Cytoplasm</keyword>
<evidence type="ECO:0000256" key="3">
    <source>
        <dbReference type="ARBA" id="ARBA00020170"/>
    </source>
</evidence>
<dbReference type="Pfam" id="PF02463">
    <property type="entry name" value="SMC_N"/>
    <property type="match status" value="1"/>
</dbReference>
<keyword evidence="7 13" id="KW-0227">DNA damage</keyword>
<dbReference type="InterPro" id="IPR001238">
    <property type="entry name" value="DNA-binding_RecF"/>
</dbReference>
<keyword evidence="5 13" id="KW-0235">DNA replication</keyword>
<dbReference type="HAMAP" id="MF_00365">
    <property type="entry name" value="RecF"/>
    <property type="match status" value="1"/>
</dbReference>
<comment type="subcellular location">
    <subcellularLocation>
        <location evidence="1 13 14">Cytoplasm</location>
    </subcellularLocation>
</comment>
<accession>A0A4R6BTJ5</accession>
<feature type="binding site" evidence="13">
    <location>
        <begin position="30"/>
        <end position="37"/>
    </location>
    <ligand>
        <name>ATP</name>
        <dbReference type="ChEBI" id="CHEBI:30616"/>
    </ligand>
</feature>
<evidence type="ECO:0000256" key="8">
    <source>
        <dbReference type="ARBA" id="ARBA00022840"/>
    </source>
</evidence>
<dbReference type="InterPro" id="IPR027417">
    <property type="entry name" value="P-loop_NTPase"/>
</dbReference>
<evidence type="ECO:0000313" key="16">
    <source>
        <dbReference type="EMBL" id="TDM10415.1"/>
    </source>
</evidence>
<evidence type="ECO:0000313" key="17">
    <source>
        <dbReference type="Proteomes" id="UP000294802"/>
    </source>
</evidence>
<comment type="function">
    <text evidence="12 13 14">The RecF protein is involved in DNA metabolism; it is required for DNA replication and normal SOS inducibility. RecF binds preferentially to single-stranded, linear DNA. It also seems to bind ATP.</text>
</comment>
<keyword evidence="10 13" id="KW-0234">DNA repair</keyword>
<keyword evidence="11 13" id="KW-0742">SOS response</keyword>
<comment type="caution">
    <text evidence="16">The sequence shown here is derived from an EMBL/GenBank/DDBJ whole genome shotgun (WGS) entry which is preliminary data.</text>
</comment>
<dbReference type="PANTHER" id="PTHR32182:SF0">
    <property type="entry name" value="DNA REPLICATION AND REPAIR PROTEIN RECF"/>
    <property type="match status" value="1"/>
</dbReference>
<organism evidence="16 17">
    <name type="scientific">Macrococcus lamae</name>
    <dbReference type="NCBI Taxonomy" id="198484"/>
    <lineage>
        <taxon>Bacteria</taxon>
        <taxon>Bacillati</taxon>
        <taxon>Bacillota</taxon>
        <taxon>Bacilli</taxon>
        <taxon>Bacillales</taxon>
        <taxon>Staphylococcaceae</taxon>
        <taxon>Macrococcus</taxon>
    </lineage>
</organism>
<dbReference type="PANTHER" id="PTHR32182">
    <property type="entry name" value="DNA REPLICATION AND REPAIR PROTEIN RECF"/>
    <property type="match status" value="1"/>
</dbReference>
<name>A0A4R6BTJ5_9STAP</name>
<dbReference type="GO" id="GO:0000731">
    <property type="term" value="P:DNA synthesis involved in DNA repair"/>
    <property type="evidence" value="ECO:0007669"/>
    <property type="project" value="TreeGrafter"/>
</dbReference>
<evidence type="ECO:0000256" key="4">
    <source>
        <dbReference type="ARBA" id="ARBA00022490"/>
    </source>
</evidence>
<dbReference type="NCBIfam" id="TIGR00611">
    <property type="entry name" value="recf"/>
    <property type="match status" value="1"/>
</dbReference>